<feature type="binding site" evidence="8">
    <location>
        <begin position="220"/>
        <end position="226"/>
    </location>
    <ligand>
        <name>ATP</name>
        <dbReference type="ChEBI" id="CHEBI:30616"/>
    </ligand>
</feature>
<dbReference type="Pfam" id="PF00696">
    <property type="entry name" value="AA_kinase"/>
    <property type="match status" value="1"/>
</dbReference>
<keyword evidence="7 8" id="KW-0067">ATP-binding</keyword>
<dbReference type="InterPro" id="IPR041739">
    <property type="entry name" value="G5K_ProB"/>
</dbReference>
<evidence type="ECO:0000313" key="10">
    <source>
        <dbReference type="EMBL" id="SJZ69196.1"/>
    </source>
</evidence>
<organism evidence="10 11">
    <name type="scientific">Pilibacter termitis</name>
    <dbReference type="NCBI Taxonomy" id="263852"/>
    <lineage>
        <taxon>Bacteria</taxon>
        <taxon>Bacillati</taxon>
        <taxon>Bacillota</taxon>
        <taxon>Bacilli</taxon>
        <taxon>Lactobacillales</taxon>
        <taxon>Enterococcaceae</taxon>
        <taxon>Pilibacter</taxon>
    </lineage>
</organism>
<keyword evidence="4 8" id="KW-0808">Transferase</keyword>
<dbReference type="InterPro" id="IPR011529">
    <property type="entry name" value="Glu_5kinase"/>
</dbReference>
<sequence length="266" mass="29096">MVRENVKKAKRVIVKVGTSSLVYSTGAMNLKAIDDLAFVLSDLVHKGYEVALVSSGAMGAGLSKFGLDKRPKEIAMQQAVASVGQMELMNIYNARFSSYNQVIGQVLLTQDVFEYPESRKNVTNTFEMLFKEKIIPIINENDTVSVDELDHETKFGDNDKLAALVTNLTDADLLIMLSDIDGFYSDNPLTNKRAKLISHVPKITDEIMKQAGGSGSRFGTGGMLSKLECAKLLLNNEKGMILTSGVEPRVLFDVVAGEEIGTFFGK</sequence>
<dbReference type="SUPFAM" id="SSF53633">
    <property type="entry name" value="Carbamate kinase-like"/>
    <property type="match status" value="1"/>
</dbReference>
<comment type="catalytic activity">
    <reaction evidence="8">
        <text>L-glutamate + ATP = L-glutamyl 5-phosphate + ADP</text>
        <dbReference type="Rhea" id="RHEA:14877"/>
        <dbReference type="ChEBI" id="CHEBI:29985"/>
        <dbReference type="ChEBI" id="CHEBI:30616"/>
        <dbReference type="ChEBI" id="CHEBI:58274"/>
        <dbReference type="ChEBI" id="CHEBI:456216"/>
        <dbReference type="EC" id="2.7.2.11"/>
    </reaction>
</comment>
<dbReference type="PRINTS" id="PR00474">
    <property type="entry name" value="GLU5KINASE"/>
</dbReference>
<feature type="binding site" evidence="8">
    <location>
        <position position="158"/>
    </location>
    <ligand>
        <name>substrate</name>
    </ligand>
</feature>
<dbReference type="NCBIfam" id="TIGR01027">
    <property type="entry name" value="proB"/>
    <property type="match status" value="1"/>
</dbReference>
<dbReference type="InterPro" id="IPR005715">
    <property type="entry name" value="Glu_5kinase/COase_Synthase"/>
</dbReference>
<dbReference type="STRING" id="263852.SAMN02745116_01175"/>
<evidence type="ECO:0000256" key="7">
    <source>
        <dbReference type="ARBA" id="ARBA00022840"/>
    </source>
</evidence>
<keyword evidence="11" id="KW-1185">Reference proteome</keyword>
<comment type="function">
    <text evidence="8">Catalyzes the transfer of a phosphate group to glutamate to form L-glutamate 5-phosphate.</text>
</comment>
<keyword evidence="6 8" id="KW-0418">Kinase</keyword>
<dbReference type="HAMAP" id="MF_00456">
    <property type="entry name" value="ProB"/>
    <property type="match status" value="1"/>
</dbReference>
<keyword evidence="5 8" id="KW-0547">Nucleotide-binding</keyword>
<evidence type="ECO:0000256" key="4">
    <source>
        <dbReference type="ARBA" id="ARBA00022679"/>
    </source>
</evidence>
<feature type="binding site" evidence="8">
    <location>
        <begin position="178"/>
        <end position="179"/>
    </location>
    <ligand>
        <name>ATP</name>
        <dbReference type="ChEBI" id="CHEBI:30616"/>
    </ligand>
</feature>
<comment type="subcellular location">
    <subcellularLocation>
        <location evidence="8">Cytoplasm</location>
    </subcellularLocation>
</comment>
<dbReference type="PANTHER" id="PTHR43654">
    <property type="entry name" value="GLUTAMATE 5-KINASE"/>
    <property type="match status" value="1"/>
</dbReference>
<evidence type="ECO:0000256" key="8">
    <source>
        <dbReference type="HAMAP-Rule" id="MF_00456"/>
    </source>
</evidence>
<accession>A0A1T4MQU4</accession>
<dbReference type="AlphaFoldDB" id="A0A1T4MQU4"/>
<dbReference type="PANTHER" id="PTHR43654:SF1">
    <property type="entry name" value="ISOPENTENYL PHOSPHATE KINASE"/>
    <property type="match status" value="1"/>
</dbReference>
<dbReference type="CDD" id="cd04242">
    <property type="entry name" value="AAK_G5K_ProB"/>
    <property type="match status" value="1"/>
</dbReference>
<comment type="similarity">
    <text evidence="8">Belongs to the glutamate 5-kinase family.</text>
</comment>
<feature type="binding site" evidence="8">
    <location>
        <position position="55"/>
    </location>
    <ligand>
        <name>substrate</name>
    </ligand>
</feature>
<feature type="binding site" evidence="8">
    <location>
        <position position="142"/>
    </location>
    <ligand>
        <name>substrate</name>
    </ligand>
</feature>
<dbReference type="Gene3D" id="3.40.1160.10">
    <property type="entry name" value="Acetylglutamate kinase-like"/>
    <property type="match status" value="1"/>
</dbReference>
<dbReference type="EC" id="2.7.2.11" evidence="8"/>
<dbReference type="UniPathway" id="UPA00098">
    <property type="reaction ID" value="UER00359"/>
</dbReference>
<proteinExistence type="inferred from homology"/>
<keyword evidence="1 8" id="KW-0963">Cytoplasm</keyword>
<gene>
    <name evidence="8" type="primary">proB</name>
    <name evidence="10" type="ORF">SAMN02745116_01175</name>
</gene>
<evidence type="ECO:0000256" key="1">
    <source>
        <dbReference type="ARBA" id="ARBA00022490"/>
    </source>
</evidence>
<protein>
    <recommendedName>
        <fullName evidence="8">Glutamate 5-kinase</fullName>
        <ecNumber evidence="8">2.7.2.11</ecNumber>
    </recommendedName>
    <alternativeName>
        <fullName evidence="8">Gamma-glutamyl kinase</fullName>
        <shortName evidence="8">GK</shortName>
    </alternativeName>
</protein>
<evidence type="ECO:0000256" key="2">
    <source>
        <dbReference type="ARBA" id="ARBA00022605"/>
    </source>
</evidence>
<reference evidence="10 11" key="1">
    <citation type="submission" date="2017-02" db="EMBL/GenBank/DDBJ databases">
        <authorList>
            <person name="Peterson S.W."/>
        </authorList>
    </citation>
    <scope>NUCLEOTIDE SEQUENCE [LARGE SCALE GENOMIC DNA]</scope>
    <source>
        <strain evidence="10 11">ATCC BAA-1030</strain>
    </source>
</reference>
<dbReference type="InterPro" id="IPR001057">
    <property type="entry name" value="Glu/AcGlu_kinase"/>
</dbReference>
<dbReference type="GO" id="GO:0005829">
    <property type="term" value="C:cytosol"/>
    <property type="evidence" value="ECO:0007669"/>
    <property type="project" value="TreeGrafter"/>
</dbReference>
<keyword evidence="3 8" id="KW-0641">Proline biosynthesis</keyword>
<evidence type="ECO:0000256" key="6">
    <source>
        <dbReference type="ARBA" id="ARBA00022777"/>
    </source>
</evidence>
<dbReference type="FunFam" id="3.40.1160.10:FF:000018">
    <property type="entry name" value="Glutamate 5-kinase"/>
    <property type="match status" value="1"/>
</dbReference>
<dbReference type="InterPro" id="IPR036393">
    <property type="entry name" value="AceGlu_kinase-like_sf"/>
</dbReference>
<dbReference type="PIRSF" id="PIRSF000729">
    <property type="entry name" value="GK"/>
    <property type="match status" value="1"/>
</dbReference>
<keyword evidence="2 8" id="KW-0028">Amino-acid biosynthesis</keyword>
<dbReference type="Proteomes" id="UP000190328">
    <property type="component" value="Unassembled WGS sequence"/>
</dbReference>
<evidence type="ECO:0000259" key="9">
    <source>
        <dbReference type="Pfam" id="PF00696"/>
    </source>
</evidence>
<dbReference type="GO" id="GO:0055129">
    <property type="term" value="P:L-proline biosynthetic process"/>
    <property type="evidence" value="ECO:0007669"/>
    <property type="project" value="UniProtKB-UniRule"/>
</dbReference>
<dbReference type="EMBL" id="FUXI01000011">
    <property type="protein sequence ID" value="SJZ69196.1"/>
    <property type="molecule type" value="Genomic_DNA"/>
</dbReference>
<evidence type="ECO:0000313" key="11">
    <source>
        <dbReference type="Proteomes" id="UP000190328"/>
    </source>
</evidence>
<feature type="binding site" evidence="8">
    <location>
        <position position="15"/>
    </location>
    <ligand>
        <name>ATP</name>
        <dbReference type="ChEBI" id="CHEBI:30616"/>
    </ligand>
</feature>
<feature type="domain" description="Aspartate/glutamate/uridylate kinase" evidence="9">
    <location>
        <begin position="10"/>
        <end position="237"/>
    </location>
</feature>
<comment type="pathway">
    <text evidence="8">Amino-acid biosynthesis; L-proline biosynthesis; L-glutamate 5-semialdehyde from L-glutamate: step 1/2.</text>
</comment>
<name>A0A1T4MQU4_9ENTE</name>
<evidence type="ECO:0000256" key="5">
    <source>
        <dbReference type="ARBA" id="ARBA00022741"/>
    </source>
</evidence>
<dbReference type="InterPro" id="IPR001048">
    <property type="entry name" value="Asp/Glu/Uridylate_kinase"/>
</dbReference>
<dbReference type="GO" id="GO:0004349">
    <property type="term" value="F:glutamate 5-kinase activity"/>
    <property type="evidence" value="ECO:0007669"/>
    <property type="project" value="UniProtKB-UniRule"/>
</dbReference>
<evidence type="ECO:0000256" key="3">
    <source>
        <dbReference type="ARBA" id="ARBA00022650"/>
    </source>
</evidence>
<dbReference type="GO" id="GO:0005524">
    <property type="term" value="F:ATP binding"/>
    <property type="evidence" value="ECO:0007669"/>
    <property type="project" value="UniProtKB-KW"/>
</dbReference>